<dbReference type="AlphaFoldDB" id="L5KLN2"/>
<dbReference type="InterPro" id="IPR045860">
    <property type="entry name" value="Snake_toxin-like_sf"/>
</dbReference>
<dbReference type="CDD" id="cd23550">
    <property type="entry name" value="TFP_LU_ECD_Ly6K"/>
    <property type="match status" value="1"/>
</dbReference>
<keyword evidence="2" id="KW-0472">Membrane</keyword>
<proteinExistence type="predicted"/>
<keyword evidence="5" id="KW-1185">Reference proteome</keyword>
<evidence type="ECO:0000256" key="1">
    <source>
        <dbReference type="ARBA" id="ARBA00022729"/>
    </source>
</evidence>
<dbReference type="GO" id="GO:0001669">
    <property type="term" value="C:acrosomal vesicle"/>
    <property type="evidence" value="ECO:0007669"/>
    <property type="project" value="TreeGrafter"/>
</dbReference>
<feature type="transmembrane region" description="Helical" evidence="2">
    <location>
        <begin position="136"/>
        <end position="153"/>
    </location>
</feature>
<dbReference type="Pfam" id="PF00021">
    <property type="entry name" value="UPAR_LY6"/>
    <property type="match status" value="1"/>
</dbReference>
<dbReference type="PANTHER" id="PTHR15049:SF1">
    <property type="entry name" value="LYMPHOCYTE ANTIGEN 6K"/>
    <property type="match status" value="1"/>
</dbReference>
<evidence type="ECO:0000256" key="2">
    <source>
        <dbReference type="SAM" id="Phobius"/>
    </source>
</evidence>
<dbReference type="GO" id="GO:0007339">
    <property type="term" value="P:binding of sperm to zona pellucida"/>
    <property type="evidence" value="ECO:0007669"/>
    <property type="project" value="TreeGrafter"/>
</dbReference>
<dbReference type="OrthoDB" id="9617216at2759"/>
<dbReference type="SUPFAM" id="SSF57302">
    <property type="entry name" value="Snake toxin-like"/>
    <property type="match status" value="1"/>
</dbReference>
<evidence type="ECO:0000259" key="3">
    <source>
        <dbReference type="Pfam" id="PF00021"/>
    </source>
</evidence>
<accession>L5KLN2</accession>
<keyword evidence="2" id="KW-1133">Transmembrane helix</keyword>
<dbReference type="InterPro" id="IPR016054">
    <property type="entry name" value="LY6_UPA_recep-like"/>
</dbReference>
<dbReference type="PANTHER" id="PTHR15049">
    <property type="entry name" value="GLYCOSYL-PHOSPHATIDYLINOSITOL-ANCHORED MOLECULE-LIKE PROTEIN-RELATED"/>
    <property type="match status" value="1"/>
</dbReference>
<keyword evidence="1" id="KW-0732">Signal</keyword>
<dbReference type="EMBL" id="KB030670">
    <property type="protein sequence ID" value="ELK11691.1"/>
    <property type="molecule type" value="Genomic_DNA"/>
</dbReference>
<reference evidence="5" key="1">
    <citation type="journal article" date="2013" name="Science">
        <title>Comparative analysis of bat genomes provides insight into the evolution of flight and immunity.</title>
        <authorList>
            <person name="Zhang G."/>
            <person name="Cowled C."/>
            <person name="Shi Z."/>
            <person name="Huang Z."/>
            <person name="Bishop-Lilly K.A."/>
            <person name="Fang X."/>
            <person name="Wynne J.W."/>
            <person name="Xiong Z."/>
            <person name="Baker M.L."/>
            <person name="Zhao W."/>
            <person name="Tachedjian M."/>
            <person name="Zhu Y."/>
            <person name="Zhou P."/>
            <person name="Jiang X."/>
            <person name="Ng J."/>
            <person name="Yang L."/>
            <person name="Wu L."/>
            <person name="Xiao J."/>
            <person name="Feng Y."/>
            <person name="Chen Y."/>
            <person name="Sun X."/>
            <person name="Zhang Y."/>
            <person name="Marsh G.A."/>
            <person name="Crameri G."/>
            <person name="Broder C.C."/>
            <person name="Frey K.G."/>
            <person name="Wang L.F."/>
            <person name="Wang J."/>
        </authorList>
    </citation>
    <scope>NUCLEOTIDE SEQUENCE [LARGE SCALE GENOMIC DNA]</scope>
</reference>
<sequence>MVNPVTRSKTQRGSMSRRSVGLWREPGACQIQCHVCEAYDNFNCFNPVTCDQHEIYCVTAAVRVLVRFIYVTRQCAKSCPVIPVQEVVVRPFVLVKPMPFLFAMCCRSSLCNIHSPFINDTELDYRGAGHTGGGRAGLVLLLALAAASLALGLC</sequence>
<protein>
    <submittedName>
        <fullName evidence="4">Lymphocyte antigen 6K</fullName>
    </submittedName>
</protein>
<evidence type="ECO:0000313" key="5">
    <source>
        <dbReference type="Proteomes" id="UP000010552"/>
    </source>
</evidence>
<name>L5KLN2_PTEAL</name>
<dbReference type="KEGG" id="pale:102880931"/>
<dbReference type="InterPro" id="IPR018363">
    <property type="entry name" value="CD59_antigen_CS"/>
</dbReference>
<dbReference type="FunCoup" id="L5KLN2">
    <property type="interactions" value="6"/>
</dbReference>
<dbReference type="Proteomes" id="UP000010552">
    <property type="component" value="Unassembled WGS sequence"/>
</dbReference>
<dbReference type="STRING" id="9402.L5KLN2"/>
<dbReference type="InParanoid" id="L5KLN2"/>
<gene>
    <name evidence="4" type="ORF">PAL_GLEAN10010425</name>
</gene>
<keyword evidence="2" id="KW-0812">Transmembrane</keyword>
<dbReference type="eggNOG" id="ENOG502TDVS">
    <property type="taxonomic scope" value="Eukaryota"/>
</dbReference>
<organism evidence="4 5">
    <name type="scientific">Pteropus alecto</name>
    <name type="common">Black flying fox</name>
    <dbReference type="NCBI Taxonomy" id="9402"/>
    <lineage>
        <taxon>Eukaryota</taxon>
        <taxon>Metazoa</taxon>
        <taxon>Chordata</taxon>
        <taxon>Craniata</taxon>
        <taxon>Vertebrata</taxon>
        <taxon>Euteleostomi</taxon>
        <taxon>Mammalia</taxon>
        <taxon>Eutheria</taxon>
        <taxon>Laurasiatheria</taxon>
        <taxon>Chiroptera</taxon>
        <taxon>Yinpterochiroptera</taxon>
        <taxon>Pteropodoidea</taxon>
        <taxon>Pteropodidae</taxon>
        <taxon>Pteropodinae</taxon>
        <taxon>Pteropus</taxon>
    </lineage>
</organism>
<evidence type="ECO:0000313" key="4">
    <source>
        <dbReference type="EMBL" id="ELK11691.1"/>
    </source>
</evidence>
<dbReference type="PROSITE" id="PS00983">
    <property type="entry name" value="LY6_UPAR"/>
    <property type="match status" value="1"/>
</dbReference>
<feature type="domain" description="UPAR/Ly6" evidence="3">
    <location>
        <begin position="31"/>
        <end position="112"/>
    </location>
</feature>
<dbReference type="Gene3D" id="2.10.60.10">
    <property type="entry name" value="CD59"/>
    <property type="match status" value="1"/>
</dbReference>
<dbReference type="InterPro" id="IPR052874">
    <property type="entry name" value="Sperm-ZP_regulatory"/>
</dbReference>